<reference evidence="2 3" key="1">
    <citation type="submission" date="2016-10" db="EMBL/GenBank/DDBJ databases">
        <authorList>
            <person name="Cai Z."/>
        </authorList>
    </citation>
    <scope>NUCLEOTIDE SEQUENCE [LARGE SCALE GENOMIC DNA]</scope>
</reference>
<organism evidence="2 3">
    <name type="scientific">Tetradesmus obliquus</name>
    <name type="common">Green alga</name>
    <name type="synonym">Acutodesmus obliquus</name>
    <dbReference type="NCBI Taxonomy" id="3088"/>
    <lineage>
        <taxon>Eukaryota</taxon>
        <taxon>Viridiplantae</taxon>
        <taxon>Chlorophyta</taxon>
        <taxon>core chlorophytes</taxon>
        <taxon>Chlorophyceae</taxon>
        <taxon>CS clade</taxon>
        <taxon>Sphaeropleales</taxon>
        <taxon>Scenedesmaceae</taxon>
        <taxon>Tetradesmus</taxon>
    </lineage>
</organism>
<evidence type="ECO:0000313" key="2">
    <source>
        <dbReference type="EMBL" id="SZX68488.1"/>
    </source>
</evidence>
<accession>A0A383VSI9</accession>
<dbReference type="AlphaFoldDB" id="A0A383VSI9"/>
<feature type="signal peptide" evidence="1">
    <location>
        <begin position="1"/>
        <end position="25"/>
    </location>
</feature>
<dbReference type="EMBL" id="FNXT01000862">
    <property type="protein sequence ID" value="SZX68488.1"/>
    <property type="molecule type" value="Genomic_DNA"/>
</dbReference>
<dbReference type="Proteomes" id="UP000256970">
    <property type="component" value="Unassembled WGS sequence"/>
</dbReference>
<keyword evidence="1" id="KW-0732">Signal</keyword>
<keyword evidence="3" id="KW-1185">Reference proteome</keyword>
<protein>
    <submittedName>
        <fullName evidence="2">Uncharacterized protein</fullName>
    </submittedName>
</protein>
<sequence>MQKTSSCKAVLALLLAACLVMAAASRPLASSSSTTTLLDSSSTTPGTQALLQPAATSIPVRRLLAKPVNQAAQKTLAGLLKAAKVSSS</sequence>
<name>A0A383VSI9_TETOB</name>
<evidence type="ECO:0000256" key="1">
    <source>
        <dbReference type="SAM" id="SignalP"/>
    </source>
</evidence>
<evidence type="ECO:0000313" key="3">
    <source>
        <dbReference type="Proteomes" id="UP000256970"/>
    </source>
</evidence>
<proteinExistence type="predicted"/>
<gene>
    <name evidence="2" type="ORF">BQ4739_LOCUS8834</name>
</gene>
<feature type="chain" id="PRO_5016863299" evidence="1">
    <location>
        <begin position="26"/>
        <end position="88"/>
    </location>
</feature>